<name>A0A1W2BTJ0_9FLAO</name>
<gene>
    <name evidence="14" type="ORF">SAMN06296427_107129</name>
</gene>
<dbReference type="GO" id="GO:0009360">
    <property type="term" value="C:DNA polymerase III complex"/>
    <property type="evidence" value="ECO:0007669"/>
    <property type="project" value="InterPro"/>
</dbReference>
<reference evidence="15" key="1">
    <citation type="submission" date="2017-04" db="EMBL/GenBank/DDBJ databases">
        <authorList>
            <person name="Varghese N."/>
            <person name="Submissions S."/>
        </authorList>
    </citation>
    <scope>NUCLEOTIDE SEQUENCE [LARGE SCALE GENOMIC DNA]</scope>
    <source>
        <strain evidence="15">CGMCC 1.12708</strain>
    </source>
</reference>
<keyword evidence="4 10" id="KW-0963">Cytoplasm</keyword>
<dbReference type="GO" id="GO:0003677">
    <property type="term" value="F:DNA binding"/>
    <property type="evidence" value="ECO:0007669"/>
    <property type="project" value="UniProtKB-UniRule"/>
</dbReference>
<dbReference type="Pfam" id="PF02767">
    <property type="entry name" value="DNA_pol3_beta_2"/>
    <property type="match status" value="1"/>
</dbReference>
<dbReference type="SMART" id="SM00480">
    <property type="entry name" value="POL3Bc"/>
    <property type="match status" value="1"/>
</dbReference>
<evidence type="ECO:0000259" key="11">
    <source>
        <dbReference type="Pfam" id="PF00712"/>
    </source>
</evidence>
<evidence type="ECO:0000256" key="2">
    <source>
        <dbReference type="ARBA" id="ARBA00010752"/>
    </source>
</evidence>
<evidence type="ECO:0000256" key="6">
    <source>
        <dbReference type="ARBA" id="ARBA00022695"/>
    </source>
</evidence>
<evidence type="ECO:0000256" key="1">
    <source>
        <dbReference type="ARBA" id="ARBA00004496"/>
    </source>
</evidence>
<sequence length="372" mass="41222">MKFIVSSSSLLKNVNLISGVINSNNTLPILDNFLFELEEGKLKITGSDLETTISTTLEVESSDSAQIAVPSKILADTLKTFPDQPLTFIQKEDNLLEIVSEQGNYQIAMESAEEYPHAPEIQDATVSTLQAGVLSEAIAKTLFATGNDELRPVMTGVFFQAGTDSFKFVATDAHRLVKYTRKDLQANDAAEYIMPKKPLNLLKNVLSGSNEDVNIEYNQTNTRFSFQNIVLTCRLIDGKYPNYEAVIPKENPNVLTINRNMFLTSLKRVAIFSNKTTNQVRLKLSGSSLNINAEDLDFSSKAEERLPCDYNGADMQIGFNSKFLIEVLNNLQSDDITLEMSEPSRAGIIKPVDGLEEGEEILMLVMPVMLNA</sequence>
<dbReference type="NCBIfam" id="TIGR00663">
    <property type="entry name" value="dnan"/>
    <property type="match status" value="1"/>
</dbReference>
<dbReference type="Pfam" id="PF02768">
    <property type="entry name" value="DNA_pol3_beta_3"/>
    <property type="match status" value="1"/>
</dbReference>
<dbReference type="CDD" id="cd00140">
    <property type="entry name" value="beta_clamp"/>
    <property type="match status" value="1"/>
</dbReference>
<feature type="domain" description="DNA polymerase III beta sliding clamp C-terminal" evidence="13">
    <location>
        <begin position="246"/>
        <end position="352"/>
    </location>
</feature>
<evidence type="ECO:0000256" key="9">
    <source>
        <dbReference type="ARBA" id="ARBA00023125"/>
    </source>
</evidence>
<proteinExistence type="inferred from homology"/>
<dbReference type="InterPro" id="IPR001001">
    <property type="entry name" value="DNA_polIII_beta"/>
</dbReference>
<feature type="domain" description="DNA polymerase III beta sliding clamp central" evidence="12">
    <location>
        <begin position="129"/>
        <end position="242"/>
    </location>
</feature>
<dbReference type="GO" id="GO:0006271">
    <property type="term" value="P:DNA strand elongation involved in DNA replication"/>
    <property type="evidence" value="ECO:0007669"/>
    <property type="project" value="TreeGrafter"/>
</dbReference>
<dbReference type="Pfam" id="PF00712">
    <property type="entry name" value="DNA_pol3_beta"/>
    <property type="match status" value="1"/>
</dbReference>
<dbReference type="EMBL" id="FWXS01000007">
    <property type="protein sequence ID" value="SMC76315.1"/>
    <property type="molecule type" value="Genomic_DNA"/>
</dbReference>
<comment type="subcellular location">
    <subcellularLocation>
        <location evidence="1 10">Cytoplasm</location>
    </subcellularLocation>
</comment>
<dbReference type="GO" id="GO:0008408">
    <property type="term" value="F:3'-5' exonuclease activity"/>
    <property type="evidence" value="ECO:0007669"/>
    <property type="project" value="InterPro"/>
</dbReference>
<dbReference type="AlphaFoldDB" id="A0A1W2BTJ0"/>
<evidence type="ECO:0000256" key="7">
    <source>
        <dbReference type="ARBA" id="ARBA00022705"/>
    </source>
</evidence>
<dbReference type="Gene3D" id="3.70.10.10">
    <property type="match status" value="1"/>
</dbReference>
<comment type="subunit">
    <text evidence="10">Forms a ring-shaped head-to-tail homodimer around DNA.</text>
</comment>
<dbReference type="InterPro" id="IPR022635">
    <property type="entry name" value="DNA_polIII_beta_C"/>
</dbReference>
<evidence type="ECO:0000256" key="4">
    <source>
        <dbReference type="ARBA" id="ARBA00022490"/>
    </source>
</evidence>
<dbReference type="InterPro" id="IPR022634">
    <property type="entry name" value="DNA_polIII_beta_N"/>
</dbReference>
<keyword evidence="6 10" id="KW-0548">Nucleotidyltransferase</keyword>
<accession>A0A1W2BTJ0</accession>
<dbReference type="GO" id="GO:0005737">
    <property type="term" value="C:cytoplasm"/>
    <property type="evidence" value="ECO:0007669"/>
    <property type="project" value="UniProtKB-SubCell"/>
</dbReference>
<keyword evidence="5 10" id="KW-0808">Transferase</keyword>
<evidence type="ECO:0000256" key="3">
    <source>
        <dbReference type="ARBA" id="ARBA00021035"/>
    </source>
</evidence>
<dbReference type="PANTHER" id="PTHR30478:SF0">
    <property type="entry name" value="BETA SLIDING CLAMP"/>
    <property type="match status" value="1"/>
</dbReference>
<protein>
    <recommendedName>
        <fullName evidence="3 10">Beta sliding clamp</fullName>
    </recommendedName>
</protein>
<evidence type="ECO:0000259" key="13">
    <source>
        <dbReference type="Pfam" id="PF02768"/>
    </source>
</evidence>
<dbReference type="InterPro" id="IPR046938">
    <property type="entry name" value="DNA_clamp_sf"/>
</dbReference>
<keyword evidence="15" id="KW-1185">Reference proteome</keyword>
<dbReference type="InterPro" id="IPR022637">
    <property type="entry name" value="DNA_polIII_beta_cen"/>
</dbReference>
<comment type="function">
    <text evidence="10">Confers DNA tethering and processivity to DNA polymerases and other proteins. Acts as a clamp, forming a ring around DNA (a reaction catalyzed by the clamp-loading complex) which diffuses in an ATP-independent manner freely and bidirectionally along dsDNA. Initially characterized for its ability to contact the catalytic subunit of DNA polymerase III (Pol III), a complex, multichain enzyme responsible for most of the replicative synthesis in bacteria; Pol III exhibits 3'-5' exonuclease proofreading activity. The beta chain is required for initiation of replication as well as for processivity of DNA replication.</text>
</comment>
<organism evidence="14 15">
    <name type="scientific">Moheibacter sediminis</name>
    <dbReference type="NCBI Taxonomy" id="1434700"/>
    <lineage>
        <taxon>Bacteria</taxon>
        <taxon>Pseudomonadati</taxon>
        <taxon>Bacteroidota</taxon>
        <taxon>Flavobacteriia</taxon>
        <taxon>Flavobacteriales</taxon>
        <taxon>Weeksellaceae</taxon>
        <taxon>Moheibacter</taxon>
    </lineage>
</organism>
<evidence type="ECO:0000256" key="10">
    <source>
        <dbReference type="PIRNR" id="PIRNR000804"/>
    </source>
</evidence>
<evidence type="ECO:0000313" key="15">
    <source>
        <dbReference type="Proteomes" id="UP000192393"/>
    </source>
</evidence>
<evidence type="ECO:0000259" key="12">
    <source>
        <dbReference type="Pfam" id="PF02767"/>
    </source>
</evidence>
<keyword evidence="8 10" id="KW-0239">DNA-directed DNA polymerase</keyword>
<evidence type="ECO:0000256" key="8">
    <source>
        <dbReference type="ARBA" id="ARBA00022932"/>
    </source>
</evidence>
<evidence type="ECO:0000313" key="14">
    <source>
        <dbReference type="EMBL" id="SMC76315.1"/>
    </source>
</evidence>
<dbReference type="OrthoDB" id="8421503at2"/>
<dbReference type="Proteomes" id="UP000192393">
    <property type="component" value="Unassembled WGS sequence"/>
</dbReference>
<keyword evidence="9" id="KW-0238">DNA-binding</keyword>
<evidence type="ECO:0000256" key="5">
    <source>
        <dbReference type="ARBA" id="ARBA00022679"/>
    </source>
</evidence>
<dbReference type="GO" id="GO:0003887">
    <property type="term" value="F:DNA-directed DNA polymerase activity"/>
    <property type="evidence" value="ECO:0007669"/>
    <property type="project" value="UniProtKB-UniRule"/>
</dbReference>
<dbReference type="RefSeq" id="WP_084017808.1">
    <property type="nucleotide sequence ID" value="NZ_FWXS01000007.1"/>
</dbReference>
<dbReference type="PIRSF" id="PIRSF000804">
    <property type="entry name" value="DNA_pol_III_b"/>
    <property type="match status" value="1"/>
</dbReference>
<dbReference type="Gene3D" id="3.10.150.10">
    <property type="entry name" value="DNA Polymerase III, subunit A, domain 2"/>
    <property type="match status" value="1"/>
</dbReference>
<keyword evidence="7 10" id="KW-0235">DNA replication</keyword>
<comment type="similarity">
    <text evidence="2 10">Belongs to the beta sliding clamp family.</text>
</comment>
<dbReference type="PANTHER" id="PTHR30478">
    <property type="entry name" value="DNA POLYMERASE III SUBUNIT BETA"/>
    <property type="match status" value="1"/>
</dbReference>
<dbReference type="STRING" id="1434700.SAMN06296427_107129"/>
<feature type="domain" description="DNA polymerase III beta sliding clamp N-terminal" evidence="11">
    <location>
        <begin position="1"/>
        <end position="118"/>
    </location>
</feature>
<dbReference type="SUPFAM" id="SSF55979">
    <property type="entry name" value="DNA clamp"/>
    <property type="match status" value="3"/>
</dbReference>